<dbReference type="Proteomes" id="UP001341840">
    <property type="component" value="Unassembled WGS sequence"/>
</dbReference>
<accession>A0ABU6RV30</accession>
<evidence type="ECO:0000313" key="1">
    <source>
        <dbReference type="EMBL" id="MED6127877.1"/>
    </source>
</evidence>
<proteinExistence type="predicted"/>
<reference evidence="1 2" key="1">
    <citation type="journal article" date="2023" name="Plants (Basel)">
        <title>Bridging the Gap: Combining Genomics and Transcriptomics Approaches to Understand Stylosanthes scabra, an Orphan Legume from the Brazilian Caatinga.</title>
        <authorList>
            <person name="Ferreira-Neto J.R.C."/>
            <person name="da Silva M.D."/>
            <person name="Binneck E."/>
            <person name="de Melo N.F."/>
            <person name="da Silva R.H."/>
            <person name="de Melo A.L.T.M."/>
            <person name="Pandolfi V."/>
            <person name="Bustamante F.O."/>
            <person name="Brasileiro-Vidal A.C."/>
            <person name="Benko-Iseppon A.M."/>
        </authorList>
    </citation>
    <scope>NUCLEOTIDE SEQUENCE [LARGE SCALE GENOMIC DNA]</scope>
    <source>
        <tissue evidence="1">Leaves</tissue>
    </source>
</reference>
<keyword evidence="2" id="KW-1185">Reference proteome</keyword>
<sequence>MLKNRPLEIPKIQFCKLIRYWSLPEIMAMSDKNTENRSKQTCPHWTGSTNFGLVRKQLDEIQHRIEAGEDDEMHSYRCWGRTNLVDFVATGEGLQKALSKKIRRFVKCKLNMIRKSYHYRIKCIVCRVY</sequence>
<dbReference type="EMBL" id="JASCZI010032099">
    <property type="protein sequence ID" value="MED6127877.1"/>
    <property type="molecule type" value="Genomic_DNA"/>
</dbReference>
<organism evidence="1 2">
    <name type="scientific">Stylosanthes scabra</name>
    <dbReference type="NCBI Taxonomy" id="79078"/>
    <lineage>
        <taxon>Eukaryota</taxon>
        <taxon>Viridiplantae</taxon>
        <taxon>Streptophyta</taxon>
        <taxon>Embryophyta</taxon>
        <taxon>Tracheophyta</taxon>
        <taxon>Spermatophyta</taxon>
        <taxon>Magnoliopsida</taxon>
        <taxon>eudicotyledons</taxon>
        <taxon>Gunneridae</taxon>
        <taxon>Pentapetalae</taxon>
        <taxon>rosids</taxon>
        <taxon>fabids</taxon>
        <taxon>Fabales</taxon>
        <taxon>Fabaceae</taxon>
        <taxon>Papilionoideae</taxon>
        <taxon>50 kb inversion clade</taxon>
        <taxon>dalbergioids sensu lato</taxon>
        <taxon>Dalbergieae</taxon>
        <taxon>Pterocarpus clade</taxon>
        <taxon>Stylosanthes</taxon>
    </lineage>
</organism>
<comment type="caution">
    <text evidence="1">The sequence shown here is derived from an EMBL/GenBank/DDBJ whole genome shotgun (WGS) entry which is preliminary data.</text>
</comment>
<gene>
    <name evidence="1" type="ORF">PIB30_092261</name>
</gene>
<name>A0ABU6RV30_9FABA</name>
<protein>
    <submittedName>
        <fullName evidence="1">Uncharacterized protein</fullName>
    </submittedName>
</protein>
<evidence type="ECO:0000313" key="2">
    <source>
        <dbReference type="Proteomes" id="UP001341840"/>
    </source>
</evidence>